<dbReference type="Pfam" id="PF04264">
    <property type="entry name" value="YceI"/>
    <property type="match status" value="1"/>
</dbReference>
<dbReference type="PANTHER" id="PTHR34406">
    <property type="entry name" value="PROTEIN YCEI"/>
    <property type="match status" value="1"/>
</dbReference>
<evidence type="ECO:0000259" key="1">
    <source>
        <dbReference type="SMART" id="SM00867"/>
    </source>
</evidence>
<dbReference type="PANTHER" id="PTHR34406:SF1">
    <property type="entry name" value="PROTEIN YCEI"/>
    <property type="match status" value="1"/>
</dbReference>
<organism evidence="2 3">
    <name type="scientific">Silvibacterium bohemicum</name>
    <dbReference type="NCBI Taxonomy" id="1577686"/>
    <lineage>
        <taxon>Bacteria</taxon>
        <taxon>Pseudomonadati</taxon>
        <taxon>Acidobacteriota</taxon>
        <taxon>Terriglobia</taxon>
        <taxon>Terriglobales</taxon>
        <taxon>Acidobacteriaceae</taxon>
        <taxon>Silvibacterium</taxon>
    </lineage>
</organism>
<protein>
    <submittedName>
        <fullName evidence="2">Polyisoprenoid-binding protein YceI</fullName>
    </submittedName>
</protein>
<dbReference type="Proteomes" id="UP000538666">
    <property type="component" value="Unassembled WGS sequence"/>
</dbReference>
<keyword evidence="3" id="KW-1185">Reference proteome</keyword>
<dbReference type="InterPro" id="IPR007372">
    <property type="entry name" value="Lipid/polyisoprenoid-bd_YceI"/>
</dbReference>
<dbReference type="SUPFAM" id="SSF101874">
    <property type="entry name" value="YceI-like"/>
    <property type="match status" value="1"/>
</dbReference>
<proteinExistence type="predicted"/>
<dbReference type="SMART" id="SM00867">
    <property type="entry name" value="YceI"/>
    <property type="match status" value="1"/>
</dbReference>
<accession>A0A841K017</accession>
<reference evidence="2 3" key="1">
    <citation type="submission" date="2020-08" db="EMBL/GenBank/DDBJ databases">
        <title>Genomic Encyclopedia of Type Strains, Phase IV (KMG-IV): sequencing the most valuable type-strain genomes for metagenomic binning, comparative biology and taxonomic classification.</title>
        <authorList>
            <person name="Goeker M."/>
        </authorList>
    </citation>
    <scope>NUCLEOTIDE SEQUENCE [LARGE SCALE GENOMIC DNA]</scope>
    <source>
        <strain evidence="2 3">DSM 103733</strain>
    </source>
</reference>
<dbReference type="Gene3D" id="2.40.128.110">
    <property type="entry name" value="Lipid/polyisoprenoid-binding, YceI-like"/>
    <property type="match status" value="1"/>
</dbReference>
<dbReference type="RefSeq" id="WP_050061599.1">
    <property type="nucleotide sequence ID" value="NZ_JACHEK010000006.1"/>
</dbReference>
<evidence type="ECO:0000313" key="2">
    <source>
        <dbReference type="EMBL" id="MBB6145299.1"/>
    </source>
</evidence>
<feature type="domain" description="Lipid/polyisoprenoid-binding YceI-like" evidence="1">
    <location>
        <begin position="3"/>
        <end position="158"/>
    </location>
</feature>
<dbReference type="EMBL" id="JACHEK010000006">
    <property type="protein sequence ID" value="MBB6145299.1"/>
    <property type="molecule type" value="Genomic_DNA"/>
</dbReference>
<name>A0A841K017_9BACT</name>
<evidence type="ECO:0000313" key="3">
    <source>
        <dbReference type="Proteomes" id="UP000538666"/>
    </source>
</evidence>
<comment type="caution">
    <text evidence="2">The sequence shown here is derived from an EMBL/GenBank/DDBJ whole genome shotgun (WGS) entry which is preliminary data.</text>
</comment>
<gene>
    <name evidence="2" type="ORF">HNQ77_003257</name>
</gene>
<sequence>MPVFRVTPIQSSIQFNTTSSKALAGNFDKWNATLTFASRDPTSAVLQVEIQTASVHSRSSKSDEELKSKDRLNTAQQPVISFKSNKVVQTGKSTYDLVGTFTMRGVSKPATLNLTIADQGNGSGYIQGIVPFGLKDYGMASSTKTDERGEVDLNLKAEQVSGPGLIRKRFE</sequence>
<dbReference type="InterPro" id="IPR036761">
    <property type="entry name" value="TTHA0802/YceI-like_sf"/>
</dbReference>
<dbReference type="AlphaFoldDB" id="A0A841K017"/>